<dbReference type="SUPFAM" id="SSF46565">
    <property type="entry name" value="Chaperone J-domain"/>
    <property type="match status" value="1"/>
</dbReference>
<dbReference type="NCBIfam" id="NF008035">
    <property type="entry name" value="PRK10767.1"/>
    <property type="match status" value="1"/>
</dbReference>
<dbReference type="InterPro" id="IPR001305">
    <property type="entry name" value="HSP_DnaJ_Cys-rich_dom"/>
</dbReference>
<evidence type="ECO:0000256" key="13">
    <source>
        <dbReference type="ARBA" id="ARBA00067609"/>
    </source>
</evidence>
<dbReference type="SUPFAM" id="SSF57938">
    <property type="entry name" value="DnaJ/Hsp40 cysteine-rich domain"/>
    <property type="match status" value="1"/>
</dbReference>
<dbReference type="GO" id="GO:0009408">
    <property type="term" value="P:response to heat"/>
    <property type="evidence" value="ECO:0007669"/>
    <property type="project" value="InterPro"/>
</dbReference>
<keyword evidence="4 14" id="KW-0235">DNA replication</keyword>
<feature type="repeat" description="CXXCXGXG motif" evidence="14">
    <location>
        <begin position="169"/>
        <end position="176"/>
    </location>
</feature>
<proteinExistence type="inferred from homology"/>
<dbReference type="Pfam" id="PF00684">
    <property type="entry name" value="DnaJ_CXXCXGXG"/>
    <property type="match status" value="1"/>
</dbReference>
<keyword evidence="6 14" id="KW-0677">Repeat</keyword>
<evidence type="ECO:0000256" key="15">
    <source>
        <dbReference type="PROSITE-ProRule" id="PRU00546"/>
    </source>
</evidence>
<dbReference type="GO" id="GO:0051082">
    <property type="term" value="F:unfolded protein binding"/>
    <property type="evidence" value="ECO:0007669"/>
    <property type="project" value="UniProtKB-UniRule"/>
</dbReference>
<keyword evidence="7 14" id="KW-0863">Zinc-finger</keyword>
<dbReference type="RefSeq" id="WP_043755560.1">
    <property type="nucleotide sequence ID" value="NZ_AONC01000045.1"/>
</dbReference>
<dbReference type="FunFam" id="1.10.287.110:FF:000034">
    <property type="entry name" value="Chaperone protein DnaJ"/>
    <property type="match status" value="1"/>
</dbReference>
<feature type="binding site" evidence="14">
    <location>
        <position position="152"/>
    </location>
    <ligand>
        <name>Zn(2+)</name>
        <dbReference type="ChEBI" id="CHEBI:29105"/>
        <label>1</label>
    </ligand>
</feature>
<dbReference type="CDD" id="cd10747">
    <property type="entry name" value="DnaJ_C"/>
    <property type="match status" value="1"/>
</dbReference>
<dbReference type="PROSITE" id="PS51188">
    <property type="entry name" value="ZF_CR"/>
    <property type="match status" value="1"/>
</dbReference>
<dbReference type="GO" id="GO:0005524">
    <property type="term" value="F:ATP binding"/>
    <property type="evidence" value="ECO:0007669"/>
    <property type="project" value="InterPro"/>
</dbReference>
<feature type="binding site" evidence="14">
    <location>
        <position position="194"/>
    </location>
    <ligand>
        <name>Zn(2+)</name>
        <dbReference type="ChEBI" id="CHEBI:29105"/>
        <label>2</label>
    </ligand>
</feature>
<gene>
    <name evidence="14" type="primary">dnaJ</name>
    <name evidence="18" type="ORF">D779_2922</name>
</gene>
<dbReference type="GO" id="GO:0006260">
    <property type="term" value="P:DNA replication"/>
    <property type="evidence" value="ECO:0007669"/>
    <property type="project" value="UniProtKB-KW"/>
</dbReference>
<dbReference type="GO" id="GO:0005737">
    <property type="term" value="C:cytoplasm"/>
    <property type="evidence" value="ECO:0007669"/>
    <property type="project" value="UniProtKB-SubCell"/>
</dbReference>
<evidence type="ECO:0000256" key="11">
    <source>
        <dbReference type="ARBA" id="ARBA00053423"/>
    </source>
</evidence>
<evidence type="ECO:0000256" key="4">
    <source>
        <dbReference type="ARBA" id="ARBA00022705"/>
    </source>
</evidence>
<feature type="repeat" description="CXXCXGXG motif" evidence="14">
    <location>
        <begin position="152"/>
        <end position="159"/>
    </location>
</feature>
<comment type="similarity">
    <text evidence="12 14">Belongs to the DnaJ family.</text>
</comment>
<dbReference type="OrthoDB" id="9779889at2"/>
<evidence type="ECO:0000256" key="12">
    <source>
        <dbReference type="ARBA" id="ARBA00061004"/>
    </source>
</evidence>
<dbReference type="PROSITE" id="PS50076">
    <property type="entry name" value="DNAJ_2"/>
    <property type="match status" value="1"/>
</dbReference>
<evidence type="ECO:0000256" key="3">
    <source>
        <dbReference type="ARBA" id="ARBA00022490"/>
    </source>
</evidence>
<evidence type="ECO:0000313" key="18">
    <source>
        <dbReference type="EMBL" id="EXJ14251.1"/>
    </source>
</evidence>
<dbReference type="PATRIC" id="fig|1249627.3.peg.3088"/>
<dbReference type="Gene3D" id="1.10.287.110">
    <property type="entry name" value="DnaJ domain"/>
    <property type="match status" value="1"/>
</dbReference>
<dbReference type="FunFam" id="2.10.230.10:FF:000002">
    <property type="entry name" value="Molecular chaperone DnaJ"/>
    <property type="match status" value="1"/>
</dbReference>
<dbReference type="SMART" id="SM00271">
    <property type="entry name" value="DnaJ"/>
    <property type="match status" value="1"/>
</dbReference>
<feature type="binding site" evidence="14">
    <location>
        <position position="169"/>
    </location>
    <ligand>
        <name>Zn(2+)</name>
        <dbReference type="ChEBI" id="CHEBI:29105"/>
        <label>2</label>
    </ligand>
</feature>
<dbReference type="FunFam" id="2.60.260.20:FF:000004">
    <property type="entry name" value="Molecular chaperone DnaJ"/>
    <property type="match status" value="1"/>
</dbReference>
<evidence type="ECO:0000256" key="7">
    <source>
        <dbReference type="ARBA" id="ARBA00022771"/>
    </source>
</evidence>
<evidence type="ECO:0000256" key="5">
    <source>
        <dbReference type="ARBA" id="ARBA00022723"/>
    </source>
</evidence>
<evidence type="ECO:0000259" key="17">
    <source>
        <dbReference type="PROSITE" id="PS51188"/>
    </source>
</evidence>
<reference evidence="18 19" key="1">
    <citation type="submission" date="2012-11" db="EMBL/GenBank/DDBJ databases">
        <title>Genome assembly of Thiorhodococcus sp. AK35.</title>
        <authorList>
            <person name="Nupur N."/>
            <person name="Khatri I."/>
            <person name="Subramanian S."/>
            <person name="Pinnaka A."/>
        </authorList>
    </citation>
    <scope>NUCLEOTIDE SEQUENCE [LARGE SCALE GENOMIC DNA]</scope>
    <source>
        <strain evidence="18 19">AK35</strain>
    </source>
</reference>
<comment type="subcellular location">
    <subcellularLocation>
        <location evidence="1 14">Cytoplasm</location>
    </subcellularLocation>
</comment>
<dbReference type="CDD" id="cd10719">
    <property type="entry name" value="DnaJ_zf"/>
    <property type="match status" value="1"/>
</dbReference>
<dbReference type="Gene3D" id="2.60.260.20">
    <property type="entry name" value="Urease metallochaperone UreE, N-terminal domain"/>
    <property type="match status" value="2"/>
</dbReference>
<dbReference type="GO" id="GO:0031072">
    <property type="term" value="F:heat shock protein binding"/>
    <property type="evidence" value="ECO:0007669"/>
    <property type="project" value="InterPro"/>
</dbReference>
<dbReference type="InterPro" id="IPR036869">
    <property type="entry name" value="J_dom_sf"/>
</dbReference>
<dbReference type="CDD" id="cd06257">
    <property type="entry name" value="DnaJ"/>
    <property type="match status" value="1"/>
</dbReference>
<dbReference type="STRING" id="1249627.D779_2922"/>
<dbReference type="Pfam" id="PF00226">
    <property type="entry name" value="DnaJ"/>
    <property type="match status" value="1"/>
</dbReference>
<dbReference type="AlphaFoldDB" id="W9VBB2"/>
<feature type="binding site" evidence="14">
    <location>
        <position position="208"/>
    </location>
    <ligand>
        <name>Zn(2+)</name>
        <dbReference type="ChEBI" id="CHEBI:29105"/>
        <label>1</label>
    </ligand>
</feature>
<comment type="subunit">
    <text evidence="2 14">Homodimer.</text>
</comment>
<keyword evidence="8 14" id="KW-0862">Zinc</keyword>
<feature type="domain" description="J" evidence="16">
    <location>
        <begin position="5"/>
        <end position="70"/>
    </location>
</feature>
<dbReference type="InterPro" id="IPR036410">
    <property type="entry name" value="HSP_DnaJ_Cys-rich_dom_sf"/>
</dbReference>
<sequence>MSKRDYYEVLGVQRNASEADIKKAFRRLAMKYHPDRNTGEPDAETKFKEAKQAYDVLSDAKKRSAYDQFGHAGVDAGAGGFGGFGGGPGDFAGAGSFSDIFGDVFGDIFGGRASGGRRGQRGVDLRYDLSLTLEEAVSGKDVKIRIPTLVDCQFCGGSGAKPGTQPKQCPTCGGMGQVRMQQGFFSIQQACPECRGTGTVVEDPCPHCRGRGRIQEEKTLSVKVPAGVDTGDRIRLAGEGERGEHGGPPGDLYVQVQVMEHPIFTREDSNLYCQVPIGFVTAALGGELEVPTLDGKVMLKIPAGTQTGKMFRVRNKGVKPVRGGVVGDLICRVTVETPVNLTDRQKELLQEFETSVQEGGSRHNPQSHSWLDGVKSFFEKMGL</sequence>
<keyword evidence="19" id="KW-1185">Reference proteome</keyword>
<feature type="binding site" evidence="14">
    <location>
        <position position="155"/>
    </location>
    <ligand>
        <name>Zn(2+)</name>
        <dbReference type="ChEBI" id="CHEBI:29105"/>
        <label>1</label>
    </ligand>
</feature>
<dbReference type="PANTHER" id="PTHR43096">
    <property type="entry name" value="DNAJ HOMOLOG 1, MITOCHONDRIAL-RELATED"/>
    <property type="match status" value="1"/>
</dbReference>
<comment type="function">
    <text evidence="11 14">Participates actively in the response to hyperosmotic and heat shock by preventing the aggregation of stress-denatured proteins and by disaggregating proteins, also in an autonomous, DnaK-independent fashion. Unfolded proteins bind initially to DnaJ; upon interaction with the DnaJ-bound protein, DnaK hydrolyzes its bound ATP, resulting in the formation of a stable complex. GrpE releases ADP from DnaK; ATP binding to DnaK triggers the release of the substrate protein, thus completing the reaction cycle. Several rounds of ATP-dependent interactions between DnaJ, DnaK and GrpE are required for fully efficient folding. Also involved, together with DnaK and GrpE, in the DNA replication of plasmids through activation of initiation proteins.</text>
</comment>
<name>W9VBB2_9GAMM</name>
<protein>
    <recommendedName>
        <fullName evidence="13 14">Chaperone protein DnaJ</fullName>
    </recommendedName>
</protein>
<dbReference type="InterPro" id="IPR008971">
    <property type="entry name" value="HSP40/DnaJ_pept-bd"/>
</dbReference>
<feature type="domain" description="CR-type" evidence="17">
    <location>
        <begin position="139"/>
        <end position="217"/>
    </location>
</feature>
<dbReference type="eggNOG" id="COG0484">
    <property type="taxonomic scope" value="Bacteria"/>
</dbReference>
<dbReference type="InterPro" id="IPR002939">
    <property type="entry name" value="DnaJ_C"/>
</dbReference>
<evidence type="ECO:0000256" key="14">
    <source>
        <dbReference type="HAMAP-Rule" id="MF_01152"/>
    </source>
</evidence>
<comment type="cofactor">
    <cofactor evidence="14">
        <name>Zn(2+)</name>
        <dbReference type="ChEBI" id="CHEBI:29105"/>
    </cofactor>
    <text evidence="14">Binds 2 Zn(2+) ions per monomer.</text>
</comment>
<evidence type="ECO:0000256" key="6">
    <source>
        <dbReference type="ARBA" id="ARBA00022737"/>
    </source>
</evidence>
<evidence type="ECO:0000256" key="8">
    <source>
        <dbReference type="ARBA" id="ARBA00022833"/>
    </source>
</evidence>
<organism evidence="18 19">
    <name type="scientific">Imhoffiella purpurea</name>
    <dbReference type="NCBI Taxonomy" id="1249627"/>
    <lineage>
        <taxon>Bacteria</taxon>
        <taxon>Pseudomonadati</taxon>
        <taxon>Pseudomonadota</taxon>
        <taxon>Gammaproteobacteria</taxon>
        <taxon>Chromatiales</taxon>
        <taxon>Chromatiaceae</taxon>
        <taxon>Imhoffiella</taxon>
    </lineage>
</organism>
<keyword evidence="5 14" id="KW-0479">Metal-binding</keyword>
<feature type="binding site" evidence="14">
    <location>
        <position position="205"/>
    </location>
    <ligand>
        <name>Zn(2+)</name>
        <dbReference type="ChEBI" id="CHEBI:29105"/>
        <label>1</label>
    </ligand>
</feature>
<dbReference type="InterPro" id="IPR018253">
    <property type="entry name" value="DnaJ_domain_CS"/>
</dbReference>
<evidence type="ECO:0000256" key="1">
    <source>
        <dbReference type="ARBA" id="ARBA00004496"/>
    </source>
</evidence>
<dbReference type="Gene3D" id="2.10.230.10">
    <property type="entry name" value="Heat shock protein DnaJ, cysteine-rich domain"/>
    <property type="match status" value="1"/>
</dbReference>
<dbReference type="NCBIfam" id="TIGR02349">
    <property type="entry name" value="DnaJ_bact"/>
    <property type="match status" value="1"/>
</dbReference>
<dbReference type="SUPFAM" id="SSF49493">
    <property type="entry name" value="HSP40/DnaJ peptide-binding domain"/>
    <property type="match status" value="2"/>
</dbReference>
<dbReference type="GO" id="GO:0008270">
    <property type="term" value="F:zinc ion binding"/>
    <property type="evidence" value="ECO:0007669"/>
    <property type="project" value="UniProtKB-UniRule"/>
</dbReference>
<dbReference type="PANTHER" id="PTHR43096:SF48">
    <property type="entry name" value="CHAPERONE PROTEIN DNAJ"/>
    <property type="match status" value="1"/>
</dbReference>
<feature type="repeat" description="CXXCXGXG motif" evidence="14">
    <location>
        <begin position="205"/>
        <end position="212"/>
    </location>
</feature>
<comment type="caution">
    <text evidence="18">The sequence shown here is derived from an EMBL/GenBank/DDBJ whole genome shotgun (WGS) entry which is preliminary data.</text>
</comment>
<feature type="binding site" evidence="14">
    <location>
        <position position="191"/>
    </location>
    <ligand>
        <name>Zn(2+)</name>
        <dbReference type="ChEBI" id="CHEBI:29105"/>
        <label>2</label>
    </ligand>
</feature>
<dbReference type="PRINTS" id="PR00625">
    <property type="entry name" value="JDOMAIN"/>
</dbReference>
<dbReference type="InterPro" id="IPR001623">
    <property type="entry name" value="DnaJ_domain"/>
</dbReference>
<evidence type="ECO:0000313" key="19">
    <source>
        <dbReference type="Proteomes" id="UP000019460"/>
    </source>
</evidence>
<dbReference type="PROSITE" id="PS00636">
    <property type="entry name" value="DNAJ_1"/>
    <property type="match status" value="1"/>
</dbReference>
<dbReference type="Proteomes" id="UP000019460">
    <property type="component" value="Unassembled WGS sequence"/>
</dbReference>
<evidence type="ECO:0000259" key="16">
    <source>
        <dbReference type="PROSITE" id="PS50076"/>
    </source>
</evidence>
<dbReference type="GO" id="GO:0042026">
    <property type="term" value="P:protein refolding"/>
    <property type="evidence" value="ECO:0007669"/>
    <property type="project" value="TreeGrafter"/>
</dbReference>
<dbReference type="EMBL" id="AONC01000045">
    <property type="protein sequence ID" value="EXJ14251.1"/>
    <property type="molecule type" value="Genomic_DNA"/>
</dbReference>
<evidence type="ECO:0000256" key="2">
    <source>
        <dbReference type="ARBA" id="ARBA00011738"/>
    </source>
</evidence>
<feature type="zinc finger region" description="CR-type" evidence="15">
    <location>
        <begin position="139"/>
        <end position="217"/>
    </location>
</feature>
<accession>W9VBB2</accession>
<feature type="binding site" evidence="14">
    <location>
        <position position="172"/>
    </location>
    <ligand>
        <name>Zn(2+)</name>
        <dbReference type="ChEBI" id="CHEBI:29105"/>
        <label>2</label>
    </ligand>
</feature>
<dbReference type="InterPro" id="IPR012724">
    <property type="entry name" value="DnaJ"/>
</dbReference>
<evidence type="ECO:0000256" key="10">
    <source>
        <dbReference type="ARBA" id="ARBA00023186"/>
    </source>
</evidence>
<keyword evidence="9 14" id="KW-0346">Stress response</keyword>
<keyword evidence="3 14" id="KW-0963">Cytoplasm</keyword>
<feature type="repeat" description="CXXCXGXG motif" evidence="14">
    <location>
        <begin position="191"/>
        <end position="198"/>
    </location>
</feature>
<evidence type="ECO:0000256" key="9">
    <source>
        <dbReference type="ARBA" id="ARBA00023016"/>
    </source>
</evidence>
<keyword evidence="10 14" id="KW-0143">Chaperone</keyword>
<comment type="domain">
    <text evidence="14">The J domain is necessary and sufficient to stimulate DnaK ATPase activity. Zinc center 1 plays an important role in the autonomous, DnaK-independent chaperone activity of DnaJ. Zinc center 2 is essential for interaction with DnaK and for DnaJ activity.</text>
</comment>
<dbReference type="Pfam" id="PF01556">
    <property type="entry name" value="DnaJ_C"/>
    <property type="match status" value="1"/>
</dbReference>
<dbReference type="HAMAP" id="MF_01152">
    <property type="entry name" value="DnaJ"/>
    <property type="match status" value="1"/>
</dbReference>